<dbReference type="InterPro" id="IPR050546">
    <property type="entry name" value="Glycosyl_Hydrlase_16"/>
</dbReference>
<dbReference type="Pfam" id="PF26113">
    <property type="entry name" value="GH16_XgeA"/>
    <property type="match status" value="1"/>
</dbReference>
<dbReference type="InterPro" id="IPR013320">
    <property type="entry name" value="ConA-like_dom_sf"/>
</dbReference>
<dbReference type="OrthoDB" id="192832at2759"/>
<dbReference type="Proteomes" id="UP000092154">
    <property type="component" value="Unassembled WGS sequence"/>
</dbReference>
<reference evidence="2 3" key="1">
    <citation type="submission" date="2016-06" db="EMBL/GenBank/DDBJ databases">
        <title>Comparative genomics of the ectomycorrhizal sister species Rhizopogon vinicolor and Rhizopogon vesiculosus (Basidiomycota: Boletales) reveals a divergence of the mating type B locus.</title>
        <authorList>
            <consortium name="DOE Joint Genome Institute"/>
            <person name="Mujic A.B."/>
            <person name="Kuo A."/>
            <person name="Tritt A."/>
            <person name="Lipzen A."/>
            <person name="Chen C."/>
            <person name="Johnson J."/>
            <person name="Sharma A."/>
            <person name="Barry K."/>
            <person name="Grigoriev I.V."/>
            <person name="Spatafora J.W."/>
        </authorList>
    </citation>
    <scope>NUCLEOTIDE SEQUENCE [LARGE SCALE GENOMIC DNA]</scope>
    <source>
        <strain evidence="2 3">AM-OR11-026</strain>
    </source>
</reference>
<name>A0A1B7MMY9_9AGAM</name>
<dbReference type="GO" id="GO:0004553">
    <property type="term" value="F:hydrolase activity, hydrolyzing O-glycosyl compounds"/>
    <property type="evidence" value="ECO:0007669"/>
    <property type="project" value="InterPro"/>
</dbReference>
<dbReference type="PANTHER" id="PTHR10963:SF24">
    <property type="entry name" value="GLYCOSIDASE C21B10.07-RELATED"/>
    <property type="match status" value="1"/>
</dbReference>
<dbReference type="InParanoid" id="A0A1B7MMY9"/>
<dbReference type="STRING" id="1314800.A0A1B7MMY9"/>
<dbReference type="AlphaFoldDB" id="A0A1B7MMY9"/>
<sequence length="322" mass="35020">MKLNAITGSTGLTLASFVGFALAHGTYTLIEDITGEGFYDSFNFEAIPDPTQGRVNYVNETVAKALNLTFATDETFILRADDFTVLNAKGAGRDSVRIRSNNQYTTHVAVFDMQHMPEGCGTWPAVWETNESDWPNGGEVDIVEGVNDVEPNQSTLHTSDNCTIPPFTTQLGTTLSTNCSAAFDFNEGCAVELAGNNSYGPAFNRIGGGWYAMERTNHYINVWFWARSDPFAPDDVTCGASTVDTRKWGIPAAHFPNTQCDLASHFGPNNIIINLTFCGAKAGNSTLYTAAGCPSDCETFVNDNPSAFENAYFQFSSIKVYT</sequence>
<dbReference type="InterPro" id="IPR000757">
    <property type="entry name" value="Beta-glucanase-like"/>
</dbReference>
<proteinExistence type="predicted"/>
<dbReference type="SUPFAM" id="SSF49899">
    <property type="entry name" value="Concanavalin A-like lectins/glucanases"/>
    <property type="match status" value="1"/>
</dbReference>
<dbReference type="EMBL" id="KV448676">
    <property type="protein sequence ID" value="OAX33983.1"/>
    <property type="molecule type" value="Genomic_DNA"/>
</dbReference>
<organism evidence="2 3">
    <name type="scientific">Rhizopogon vinicolor AM-OR11-026</name>
    <dbReference type="NCBI Taxonomy" id="1314800"/>
    <lineage>
        <taxon>Eukaryota</taxon>
        <taxon>Fungi</taxon>
        <taxon>Dikarya</taxon>
        <taxon>Basidiomycota</taxon>
        <taxon>Agaricomycotina</taxon>
        <taxon>Agaricomycetes</taxon>
        <taxon>Agaricomycetidae</taxon>
        <taxon>Boletales</taxon>
        <taxon>Suillineae</taxon>
        <taxon>Rhizopogonaceae</taxon>
        <taxon>Rhizopogon</taxon>
    </lineage>
</organism>
<protein>
    <submittedName>
        <fullName evidence="2">Glycoside hydrolase family 16 protein</fullName>
    </submittedName>
</protein>
<keyword evidence="3" id="KW-1185">Reference proteome</keyword>
<dbReference type="CDD" id="cd02181">
    <property type="entry name" value="GH16_fungal_Lam16A_glucanase"/>
    <property type="match status" value="1"/>
</dbReference>
<dbReference type="Gene3D" id="2.60.120.200">
    <property type="match status" value="1"/>
</dbReference>
<keyword evidence="2" id="KW-0378">Hydrolase</keyword>
<evidence type="ECO:0000313" key="2">
    <source>
        <dbReference type="EMBL" id="OAX33983.1"/>
    </source>
</evidence>
<evidence type="ECO:0000259" key="1">
    <source>
        <dbReference type="PROSITE" id="PS51762"/>
    </source>
</evidence>
<dbReference type="GO" id="GO:0009251">
    <property type="term" value="P:glucan catabolic process"/>
    <property type="evidence" value="ECO:0007669"/>
    <property type="project" value="TreeGrafter"/>
</dbReference>
<feature type="domain" description="GH16" evidence="1">
    <location>
        <begin position="42"/>
        <end position="322"/>
    </location>
</feature>
<gene>
    <name evidence="2" type="ORF">K503DRAFT_869211</name>
</gene>
<dbReference type="PANTHER" id="PTHR10963">
    <property type="entry name" value="GLYCOSYL HYDROLASE-RELATED"/>
    <property type="match status" value="1"/>
</dbReference>
<accession>A0A1B7MMY9</accession>
<dbReference type="PROSITE" id="PS51762">
    <property type="entry name" value="GH16_2"/>
    <property type="match status" value="1"/>
</dbReference>
<evidence type="ECO:0000313" key="3">
    <source>
        <dbReference type="Proteomes" id="UP000092154"/>
    </source>
</evidence>